<feature type="chain" id="PRO_5042190174" description="Secreted protein" evidence="1">
    <location>
        <begin position="22"/>
        <end position="154"/>
    </location>
</feature>
<gene>
    <name evidence="2" type="ORF">B0H17DRAFT_1132228</name>
</gene>
<comment type="caution">
    <text evidence="2">The sequence shown here is derived from an EMBL/GenBank/DDBJ whole genome shotgun (WGS) entry which is preliminary data.</text>
</comment>
<feature type="signal peptide" evidence="1">
    <location>
        <begin position="1"/>
        <end position="21"/>
    </location>
</feature>
<proteinExistence type="predicted"/>
<reference evidence="2" key="1">
    <citation type="submission" date="2023-03" db="EMBL/GenBank/DDBJ databases">
        <title>Massive genome expansion in bonnet fungi (Mycena s.s.) driven by repeated elements and novel gene families across ecological guilds.</title>
        <authorList>
            <consortium name="Lawrence Berkeley National Laboratory"/>
            <person name="Harder C.B."/>
            <person name="Miyauchi S."/>
            <person name="Viragh M."/>
            <person name="Kuo A."/>
            <person name="Thoen E."/>
            <person name="Andreopoulos B."/>
            <person name="Lu D."/>
            <person name="Skrede I."/>
            <person name="Drula E."/>
            <person name="Henrissat B."/>
            <person name="Morin E."/>
            <person name="Kohler A."/>
            <person name="Barry K."/>
            <person name="LaButti K."/>
            <person name="Morin E."/>
            <person name="Salamov A."/>
            <person name="Lipzen A."/>
            <person name="Mereny Z."/>
            <person name="Hegedus B."/>
            <person name="Baldrian P."/>
            <person name="Stursova M."/>
            <person name="Weitz H."/>
            <person name="Taylor A."/>
            <person name="Grigoriev I.V."/>
            <person name="Nagy L.G."/>
            <person name="Martin F."/>
            <person name="Kauserud H."/>
        </authorList>
    </citation>
    <scope>NUCLEOTIDE SEQUENCE</scope>
    <source>
        <strain evidence="2">CBHHK067</strain>
    </source>
</reference>
<name>A0AAD7DL60_MYCRO</name>
<dbReference type="EMBL" id="JARKIE010000044">
    <property type="protein sequence ID" value="KAJ7693839.1"/>
    <property type="molecule type" value="Genomic_DNA"/>
</dbReference>
<dbReference type="AlphaFoldDB" id="A0AAD7DL60"/>
<keyword evidence="3" id="KW-1185">Reference proteome</keyword>
<evidence type="ECO:0008006" key="4">
    <source>
        <dbReference type="Google" id="ProtNLM"/>
    </source>
</evidence>
<organism evidence="2 3">
    <name type="scientific">Mycena rosella</name>
    <name type="common">Pink bonnet</name>
    <name type="synonym">Agaricus rosellus</name>
    <dbReference type="NCBI Taxonomy" id="1033263"/>
    <lineage>
        <taxon>Eukaryota</taxon>
        <taxon>Fungi</taxon>
        <taxon>Dikarya</taxon>
        <taxon>Basidiomycota</taxon>
        <taxon>Agaricomycotina</taxon>
        <taxon>Agaricomycetes</taxon>
        <taxon>Agaricomycetidae</taxon>
        <taxon>Agaricales</taxon>
        <taxon>Marasmiineae</taxon>
        <taxon>Mycenaceae</taxon>
        <taxon>Mycena</taxon>
    </lineage>
</organism>
<keyword evidence="1" id="KW-0732">Signal</keyword>
<evidence type="ECO:0000313" key="2">
    <source>
        <dbReference type="EMBL" id="KAJ7693839.1"/>
    </source>
</evidence>
<evidence type="ECO:0000313" key="3">
    <source>
        <dbReference type="Proteomes" id="UP001221757"/>
    </source>
</evidence>
<evidence type="ECO:0000256" key="1">
    <source>
        <dbReference type="SAM" id="SignalP"/>
    </source>
</evidence>
<dbReference type="Proteomes" id="UP001221757">
    <property type="component" value="Unassembled WGS sequence"/>
</dbReference>
<sequence>MPVAWLGLKARALAWLEWAWAWNSSGQSPSPPPGLGLAWLWPEPGLEDFGGLNPVYLFKMSIYFRHVFDATCALWIIPLRASNFCTMPKMLRQSPEHARKGNNAAWLGLAGLRASDQATGITRPMDSHGSQLLAEGWASRPLNAVRAIEPPRAT</sequence>
<protein>
    <recommendedName>
        <fullName evidence="4">Secreted protein</fullName>
    </recommendedName>
</protein>
<accession>A0AAD7DL60</accession>